<dbReference type="Proteomes" id="UP000017805">
    <property type="component" value="Chromosome"/>
</dbReference>
<proteinExistence type="predicted"/>
<dbReference type="EMBL" id="CP006643">
    <property type="protein sequence ID" value="AGX02089.1"/>
    <property type="molecule type" value="Genomic_DNA"/>
</dbReference>
<reference evidence="1 2" key="1">
    <citation type="submission" date="2013-07" db="EMBL/GenBank/DDBJ databases">
        <title>Complete genome sequence of Bacillus infantis NRRL B-14911 that has potential to induce cardiac disease by antigenic mimicry.</title>
        <authorList>
            <person name="Massilamany C."/>
            <person name="Smith T.P.L."/>
            <person name="Loy J.D."/>
            <person name="Barletta R."/>
            <person name="Reddy J."/>
        </authorList>
    </citation>
    <scope>NUCLEOTIDE SEQUENCE [LARGE SCALE GENOMIC DNA]</scope>
    <source>
        <strain evidence="1 2">NRRL B-14911</strain>
    </source>
</reference>
<keyword evidence="2" id="KW-1185">Reference proteome</keyword>
<protein>
    <submittedName>
        <fullName evidence="1">Uncharacterized protein</fullName>
    </submittedName>
</protein>
<sequence>MFSIAMKNASFSLRSDYIEYLAGCQLKHFSLILLLSWAGGGKRISYYAKKTRERKERLIDTVIL</sequence>
<gene>
    <name evidence="1" type="ORF">N288_00265</name>
</gene>
<dbReference type="HOGENOM" id="CLU_185005_0_0_9"/>
<dbReference type="KEGG" id="bif:N288_00265"/>
<evidence type="ECO:0000313" key="2">
    <source>
        <dbReference type="Proteomes" id="UP000017805"/>
    </source>
</evidence>
<evidence type="ECO:0000313" key="1">
    <source>
        <dbReference type="EMBL" id="AGX02089.1"/>
    </source>
</evidence>
<name>U5L441_9BACI</name>
<dbReference type="AlphaFoldDB" id="U5L441"/>
<organism evidence="1 2">
    <name type="scientific">Bacillus infantis NRRL B-14911</name>
    <dbReference type="NCBI Taxonomy" id="1367477"/>
    <lineage>
        <taxon>Bacteria</taxon>
        <taxon>Bacillati</taxon>
        <taxon>Bacillota</taxon>
        <taxon>Bacilli</taxon>
        <taxon>Bacillales</taxon>
        <taxon>Bacillaceae</taxon>
        <taxon>Bacillus</taxon>
    </lineage>
</organism>
<accession>U5L441</accession>